<evidence type="ECO:0000313" key="9">
    <source>
        <dbReference type="Proteomes" id="UP000191980"/>
    </source>
</evidence>
<dbReference type="PANTHER" id="PTHR30477:SF0">
    <property type="entry name" value="METAL TRANSPORT SYSTEM MEMBRANE PROTEIN TM_0125-RELATED"/>
    <property type="match status" value="1"/>
</dbReference>
<dbReference type="SUPFAM" id="SSF81345">
    <property type="entry name" value="ABC transporter involved in vitamin B12 uptake, BtuC"/>
    <property type="match status" value="1"/>
</dbReference>
<feature type="transmembrane region" description="Helical" evidence="7">
    <location>
        <begin position="205"/>
        <end position="228"/>
    </location>
</feature>
<evidence type="ECO:0000256" key="3">
    <source>
        <dbReference type="ARBA" id="ARBA00022692"/>
    </source>
</evidence>
<protein>
    <submittedName>
        <fullName evidence="8">ABC transporter</fullName>
    </submittedName>
</protein>
<comment type="similarity">
    <text evidence="2 6">Belongs to the ABC-3 integral membrane protein family.</text>
</comment>
<feature type="transmembrane region" description="Helical" evidence="7">
    <location>
        <begin position="6"/>
        <end position="24"/>
    </location>
</feature>
<dbReference type="GO" id="GO:0010043">
    <property type="term" value="P:response to zinc ion"/>
    <property type="evidence" value="ECO:0007669"/>
    <property type="project" value="TreeGrafter"/>
</dbReference>
<dbReference type="Gene3D" id="1.10.3470.10">
    <property type="entry name" value="ABC transporter involved in vitamin B12 uptake, BtuC"/>
    <property type="match status" value="1"/>
</dbReference>
<proteinExistence type="inferred from homology"/>
<dbReference type="Proteomes" id="UP000191980">
    <property type="component" value="Unassembled WGS sequence"/>
</dbReference>
<comment type="subcellular location">
    <subcellularLocation>
        <location evidence="6">Cell membrane</location>
        <topology evidence="6">Multi-pass membrane protein</topology>
    </subcellularLocation>
    <subcellularLocation>
        <location evidence="1">Membrane</location>
        <topology evidence="1">Multi-pass membrane protein</topology>
    </subcellularLocation>
</comment>
<keyword evidence="9" id="KW-1185">Reference proteome</keyword>
<name>A0A1V8M8C8_9GAMM</name>
<feature type="transmembrane region" description="Helical" evidence="7">
    <location>
        <begin position="234"/>
        <end position="251"/>
    </location>
</feature>
<accession>A0A1V8M8C8</accession>
<dbReference type="OrthoDB" id="5566060at2"/>
<dbReference type="GO" id="GO:0043190">
    <property type="term" value="C:ATP-binding cassette (ABC) transporter complex"/>
    <property type="evidence" value="ECO:0007669"/>
    <property type="project" value="InterPro"/>
</dbReference>
<keyword evidence="4 7" id="KW-1133">Transmembrane helix</keyword>
<evidence type="ECO:0000256" key="6">
    <source>
        <dbReference type="RuleBase" id="RU003943"/>
    </source>
</evidence>
<evidence type="ECO:0000256" key="7">
    <source>
        <dbReference type="SAM" id="Phobius"/>
    </source>
</evidence>
<dbReference type="InterPro" id="IPR037294">
    <property type="entry name" value="ABC_BtuC-like"/>
</dbReference>
<feature type="transmembrane region" description="Helical" evidence="7">
    <location>
        <begin position="82"/>
        <end position="101"/>
    </location>
</feature>
<gene>
    <name evidence="8" type="ORF">AU255_08075</name>
</gene>
<dbReference type="EMBL" id="LPUF01000001">
    <property type="protein sequence ID" value="OQK17807.1"/>
    <property type="molecule type" value="Genomic_DNA"/>
</dbReference>
<feature type="transmembrane region" description="Helical" evidence="7">
    <location>
        <begin position="58"/>
        <end position="75"/>
    </location>
</feature>
<dbReference type="RefSeq" id="WP_080522416.1">
    <property type="nucleotide sequence ID" value="NZ_LPUF01000001.1"/>
</dbReference>
<organism evidence="8 9">
    <name type="scientific">Methyloprofundus sedimenti</name>
    <dbReference type="NCBI Taxonomy" id="1420851"/>
    <lineage>
        <taxon>Bacteria</taxon>
        <taxon>Pseudomonadati</taxon>
        <taxon>Pseudomonadota</taxon>
        <taxon>Gammaproteobacteria</taxon>
        <taxon>Methylococcales</taxon>
        <taxon>Methylococcaceae</taxon>
        <taxon>Methyloprofundus</taxon>
    </lineage>
</organism>
<reference evidence="8 9" key="1">
    <citation type="submission" date="2015-12" db="EMBL/GenBank/DDBJ databases">
        <authorList>
            <person name="Shamseldin A."/>
            <person name="Moawad H."/>
            <person name="Abd El-Rahim W.M."/>
            <person name="Sadowsky M.J."/>
        </authorList>
    </citation>
    <scope>NUCLEOTIDE SEQUENCE [LARGE SCALE GENOMIC DNA]</scope>
    <source>
        <strain evidence="8 9">WF1</strain>
    </source>
</reference>
<dbReference type="PANTHER" id="PTHR30477">
    <property type="entry name" value="ABC-TRANSPORTER METAL-BINDING PROTEIN"/>
    <property type="match status" value="1"/>
</dbReference>
<evidence type="ECO:0000256" key="2">
    <source>
        <dbReference type="ARBA" id="ARBA00008034"/>
    </source>
</evidence>
<feature type="transmembrane region" description="Helical" evidence="7">
    <location>
        <begin position="117"/>
        <end position="136"/>
    </location>
</feature>
<keyword evidence="3 6" id="KW-0812">Transmembrane</keyword>
<evidence type="ECO:0000313" key="8">
    <source>
        <dbReference type="EMBL" id="OQK17807.1"/>
    </source>
</evidence>
<evidence type="ECO:0000256" key="5">
    <source>
        <dbReference type="ARBA" id="ARBA00023136"/>
    </source>
</evidence>
<keyword evidence="6" id="KW-0813">Transport</keyword>
<comment type="caution">
    <text evidence="8">The sequence shown here is derived from an EMBL/GenBank/DDBJ whole genome shotgun (WGS) entry which is preliminary data.</text>
</comment>
<evidence type="ECO:0000256" key="4">
    <source>
        <dbReference type="ARBA" id="ARBA00022989"/>
    </source>
</evidence>
<feature type="transmembrane region" description="Helical" evidence="7">
    <location>
        <begin position="166"/>
        <end position="193"/>
    </location>
</feature>
<dbReference type="InterPro" id="IPR001626">
    <property type="entry name" value="ABC_TroCD"/>
</dbReference>
<sequence>MTTKILLALIMSGTIGAIAGYLGSLMLSKRMALMGGALGHLTLPGVALALLYDFDVSVGATLFLAFGVLIIWLLEQKTRLHLEALTAVVFSASLATAFLFLPKEEIDIALLGDVSQITQATVLITVIISIILFFTVKKIYSSMVLASISSDLAQTSGVNLKLYNALYLLCIAVTVALGVRIVGGLMTAALLAIPACTAKNISSNLSQYTVISTITGSLACILGVVAYAILDIPAGPLIIIASALLFLISVFKQKH</sequence>
<evidence type="ECO:0000256" key="1">
    <source>
        <dbReference type="ARBA" id="ARBA00004141"/>
    </source>
</evidence>
<dbReference type="STRING" id="1420851.AU255_08075"/>
<dbReference type="AlphaFoldDB" id="A0A1V8M8C8"/>
<keyword evidence="5 7" id="KW-0472">Membrane</keyword>
<dbReference type="GO" id="GO:0055085">
    <property type="term" value="P:transmembrane transport"/>
    <property type="evidence" value="ECO:0007669"/>
    <property type="project" value="InterPro"/>
</dbReference>
<dbReference type="Pfam" id="PF00950">
    <property type="entry name" value="ABC-3"/>
    <property type="match status" value="1"/>
</dbReference>